<comment type="caution">
    <text evidence="2">The sequence shown here is derived from an EMBL/GenBank/DDBJ whole genome shotgun (WGS) entry which is preliminary data.</text>
</comment>
<dbReference type="EMBL" id="PCRE01000034">
    <property type="protein sequence ID" value="PIP14946.1"/>
    <property type="molecule type" value="Genomic_DNA"/>
</dbReference>
<feature type="transmembrane region" description="Helical" evidence="1">
    <location>
        <begin position="7"/>
        <end position="25"/>
    </location>
</feature>
<gene>
    <name evidence="2" type="ORF">COX47_02295</name>
</gene>
<dbReference type="AlphaFoldDB" id="A0A2G9Y6X7"/>
<proteinExistence type="predicted"/>
<keyword evidence="1" id="KW-0812">Transmembrane</keyword>
<accession>A0A2G9Y6X7</accession>
<evidence type="ECO:0000313" key="3">
    <source>
        <dbReference type="Proteomes" id="UP000231025"/>
    </source>
</evidence>
<reference evidence="2 3" key="1">
    <citation type="submission" date="2017-09" db="EMBL/GenBank/DDBJ databases">
        <title>Depth-based differentiation of microbial function through sediment-hosted aquifers and enrichment of novel symbionts in the deep terrestrial subsurface.</title>
        <authorList>
            <person name="Probst A.J."/>
            <person name="Ladd B."/>
            <person name="Jarett J.K."/>
            <person name="Geller-Mcgrath D.E."/>
            <person name="Sieber C.M."/>
            <person name="Emerson J.B."/>
            <person name="Anantharaman K."/>
            <person name="Thomas B.C."/>
            <person name="Malmstrom R."/>
            <person name="Stieglmeier M."/>
            <person name="Klingl A."/>
            <person name="Woyke T."/>
            <person name="Ryan C.M."/>
            <person name="Banfield J.F."/>
        </authorList>
    </citation>
    <scope>NUCLEOTIDE SEQUENCE [LARGE SCALE GENOMIC DNA]</scope>
    <source>
        <strain evidence="2">CG23_combo_of_CG06-09_8_20_14_all_35_49</strain>
    </source>
</reference>
<evidence type="ECO:0000313" key="2">
    <source>
        <dbReference type="EMBL" id="PIP14946.1"/>
    </source>
</evidence>
<protein>
    <submittedName>
        <fullName evidence="2">Uncharacterized protein</fullName>
    </submittedName>
</protein>
<organism evidence="2 3">
    <name type="scientific">Candidatus Roizmanbacteria bacterium CG23_combo_of_CG06-09_8_20_14_all_35_49</name>
    <dbReference type="NCBI Taxonomy" id="1974863"/>
    <lineage>
        <taxon>Bacteria</taxon>
        <taxon>Candidatus Roizmaniibacteriota</taxon>
    </lineage>
</organism>
<dbReference type="Proteomes" id="UP000231025">
    <property type="component" value="Unassembled WGS sequence"/>
</dbReference>
<keyword evidence="1" id="KW-0472">Membrane</keyword>
<sequence length="94" mass="11001">MRKIIAVSIWLTFIFLVATNVFLFYSSIKLSDGINQYEIKIQELHQKNINLEKEISYFSSLKFAQEKAKELNFTVSSNPVNFDKLEYAFKPSIQ</sequence>
<name>A0A2G9Y6X7_9BACT</name>
<evidence type="ECO:0000256" key="1">
    <source>
        <dbReference type="SAM" id="Phobius"/>
    </source>
</evidence>
<keyword evidence="1" id="KW-1133">Transmembrane helix</keyword>